<keyword evidence="2" id="KW-0479">Metal-binding</keyword>
<evidence type="ECO:0000313" key="9">
    <source>
        <dbReference type="EMBL" id="EAY20669.1"/>
    </source>
</evidence>
<reference evidence="9" key="2">
    <citation type="journal article" date="2007" name="Science">
        <title>Draft genome sequence of the sexually transmitted pathogen Trichomonas vaginalis.</title>
        <authorList>
            <person name="Carlton J.M."/>
            <person name="Hirt R.P."/>
            <person name="Silva J.C."/>
            <person name="Delcher A.L."/>
            <person name="Schatz M."/>
            <person name="Zhao Q."/>
            <person name="Wortman J.R."/>
            <person name="Bidwell S.L."/>
            <person name="Alsmark U.C.M."/>
            <person name="Besteiro S."/>
            <person name="Sicheritz-Ponten T."/>
            <person name="Noel C.J."/>
            <person name="Dacks J.B."/>
            <person name="Foster P.G."/>
            <person name="Simillion C."/>
            <person name="Van de Peer Y."/>
            <person name="Miranda-Saavedra D."/>
            <person name="Barton G.J."/>
            <person name="Westrop G.D."/>
            <person name="Mueller S."/>
            <person name="Dessi D."/>
            <person name="Fiori P.L."/>
            <person name="Ren Q."/>
            <person name="Paulsen I."/>
            <person name="Zhang H."/>
            <person name="Bastida-Corcuera F.D."/>
            <person name="Simoes-Barbosa A."/>
            <person name="Brown M.T."/>
            <person name="Hayes R.D."/>
            <person name="Mukherjee M."/>
            <person name="Okumura C.Y."/>
            <person name="Schneider R."/>
            <person name="Smith A.J."/>
            <person name="Vanacova S."/>
            <person name="Villalvazo M."/>
            <person name="Haas B.J."/>
            <person name="Pertea M."/>
            <person name="Feldblyum T.V."/>
            <person name="Utterback T.R."/>
            <person name="Shu C.L."/>
            <person name="Osoegawa K."/>
            <person name="de Jong P.J."/>
            <person name="Hrdy I."/>
            <person name="Horvathova L."/>
            <person name="Zubacova Z."/>
            <person name="Dolezal P."/>
            <person name="Malik S.B."/>
            <person name="Logsdon J.M. Jr."/>
            <person name="Henze K."/>
            <person name="Gupta A."/>
            <person name="Wang C.C."/>
            <person name="Dunne R.L."/>
            <person name="Upcroft J.A."/>
            <person name="Upcroft P."/>
            <person name="White O."/>
            <person name="Salzberg S.L."/>
            <person name="Tang P."/>
            <person name="Chiu C.-H."/>
            <person name="Lee Y.-S."/>
            <person name="Embley T.M."/>
            <person name="Coombs G.H."/>
            <person name="Mottram J.C."/>
            <person name="Tachezy J."/>
            <person name="Fraser-Liggett C.M."/>
            <person name="Johnson P.J."/>
        </authorList>
    </citation>
    <scope>NUCLEOTIDE SEQUENCE [LARGE SCALE GENOMIC DNA]</scope>
    <source>
        <strain evidence="9">G3</strain>
    </source>
</reference>
<dbReference type="SMR" id="A2DG42"/>
<dbReference type="Proteomes" id="UP000001542">
    <property type="component" value="Unassembled WGS sequence"/>
</dbReference>
<evidence type="ECO:0000256" key="1">
    <source>
        <dbReference type="ARBA" id="ARBA00004123"/>
    </source>
</evidence>
<dbReference type="GO" id="GO:0000981">
    <property type="term" value="F:DNA-binding transcription factor activity, RNA polymerase II-specific"/>
    <property type="evidence" value="ECO:0007669"/>
    <property type="project" value="InterPro"/>
</dbReference>
<dbReference type="EMBL" id="DS113196">
    <property type="protein sequence ID" value="EAY20669.1"/>
    <property type="molecule type" value="Genomic_DNA"/>
</dbReference>
<evidence type="ECO:0000256" key="6">
    <source>
        <dbReference type="ARBA" id="ARBA00023242"/>
    </source>
</evidence>
<dbReference type="VEuPathDB" id="TrichDB:TVAG_163650"/>
<keyword evidence="8" id="KW-1133">Transmembrane helix</keyword>
<keyword evidence="8" id="KW-0812">Transmembrane</keyword>
<keyword evidence="3" id="KW-0677">Repeat</keyword>
<proteinExistence type="predicted"/>
<dbReference type="InterPro" id="IPR051059">
    <property type="entry name" value="VerF-like"/>
</dbReference>
<dbReference type="VEuPathDB" id="TrichDB:TVAGG3_0953700"/>
<sequence length="420" mass="47761">MYLHLIDNYTFIVYDNEHKEVTKLTNVNNNFLVLNNSQGFITFIPSNSSKQTEKSITFKQFRVSSQQKEVLSKQKYLNIERKALYSNFQYKGLLIGLLVFYVVIVIISSIIFHYAIVKYPTCVIRCGCVYYCFFNRYPGLFKKSYKFFYKKAKAEDITCRIPLAEYVCSLCFCECCCCCDMPRFVCKKHCCDDPCSCGGAGDADEGAFILVLVGVVWLIFYILHLVFFPITFLCVSSGALCEGSHKEKKFEEKMRQRINKQKNGEAVSDSSSSSDDAQAAQNQAQTQAPPPQQYPPQQYPPQQYPPPGYPQQYPPQPQQGAPQQPPPYGYYYNQPPPTANGQQPPPQYNYYPPPQNGQQPPPPPQNGQQPYYYPPNSYQQPPPQQYQPPNQPPQFQAPPPPPAPAAPAPPGQTPYNEEKK</sequence>
<dbReference type="GO" id="GO:0005634">
    <property type="term" value="C:nucleus"/>
    <property type="evidence" value="ECO:0007669"/>
    <property type="project" value="UniProtKB-SubCell"/>
</dbReference>
<keyword evidence="10" id="KW-1185">Reference proteome</keyword>
<dbReference type="PANTHER" id="PTHR40626">
    <property type="entry name" value="MIP31509P"/>
    <property type="match status" value="1"/>
</dbReference>
<feature type="compositionally biased region" description="Pro residues" evidence="7">
    <location>
        <begin position="288"/>
        <end position="365"/>
    </location>
</feature>
<keyword evidence="6" id="KW-0539">Nucleus</keyword>
<feature type="region of interest" description="Disordered" evidence="7">
    <location>
        <begin position="258"/>
        <end position="420"/>
    </location>
</feature>
<dbReference type="InParanoid" id="A2DG42"/>
<evidence type="ECO:0000313" key="10">
    <source>
        <dbReference type="Proteomes" id="UP000001542"/>
    </source>
</evidence>
<dbReference type="KEGG" id="tva:5466212"/>
<name>A2DG42_TRIV3</name>
<feature type="transmembrane region" description="Helical" evidence="8">
    <location>
        <begin position="208"/>
        <end position="241"/>
    </location>
</feature>
<dbReference type="GO" id="GO:0008270">
    <property type="term" value="F:zinc ion binding"/>
    <property type="evidence" value="ECO:0007669"/>
    <property type="project" value="UniProtKB-KW"/>
</dbReference>
<evidence type="ECO:0000256" key="8">
    <source>
        <dbReference type="SAM" id="Phobius"/>
    </source>
</evidence>
<keyword evidence="5" id="KW-0862">Zinc</keyword>
<feature type="compositionally biased region" description="Pro residues" evidence="7">
    <location>
        <begin position="380"/>
        <end position="412"/>
    </location>
</feature>
<evidence type="ECO:0000256" key="3">
    <source>
        <dbReference type="ARBA" id="ARBA00022737"/>
    </source>
</evidence>
<accession>A2DG42</accession>
<dbReference type="GO" id="GO:0000978">
    <property type="term" value="F:RNA polymerase II cis-regulatory region sequence-specific DNA binding"/>
    <property type="evidence" value="ECO:0007669"/>
    <property type="project" value="InterPro"/>
</dbReference>
<feature type="compositionally biased region" description="Low complexity" evidence="7">
    <location>
        <begin position="366"/>
        <end position="379"/>
    </location>
</feature>
<feature type="compositionally biased region" description="Low complexity" evidence="7">
    <location>
        <begin position="268"/>
        <end position="287"/>
    </location>
</feature>
<reference evidence="9" key="1">
    <citation type="submission" date="2006-10" db="EMBL/GenBank/DDBJ databases">
        <authorList>
            <person name="Amadeo P."/>
            <person name="Zhao Q."/>
            <person name="Wortman J."/>
            <person name="Fraser-Liggett C."/>
            <person name="Carlton J."/>
        </authorList>
    </citation>
    <scope>NUCLEOTIDE SEQUENCE</scope>
    <source>
        <strain evidence="9">G3</strain>
    </source>
</reference>
<dbReference type="AlphaFoldDB" id="A2DG42"/>
<dbReference type="PANTHER" id="PTHR40626:SF11">
    <property type="entry name" value="ZINC FINGER PROTEIN YPR022C"/>
    <property type="match status" value="1"/>
</dbReference>
<organism evidence="9 10">
    <name type="scientific">Trichomonas vaginalis (strain ATCC PRA-98 / G3)</name>
    <dbReference type="NCBI Taxonomy" id="412133"/>
    <lineage>
        <taxon>Eukaryota</taxon>
        <taxon>Metamonada</taxon>
        <taxon>Parabasalia</taxon>
        <taxon>Trichomonadida</taxon>
        <taxon>Trichomonadidae</taxon>
        <taxon>Trichomonas</taxon>
    </lineage>
</organism>
<gene>
    <name evidence="9" type="ORF">TVAG_163650</name>
</gene>
<keyword evidence="4" id="KW-0863">Zinc-finger</keyword>
<evidence type="ECO:0000256" key="7">
    <source>
        <dbReference type="SAM" id="MobiDB-lite"/>
    </source>
</evidence>
<comment type="subcellular location">
    <subcellularLocation>
        <location evidence="1">Nucleus</location>
    </subcellularLocation>
</comment>
<evidence type="ECO:0000256" key="2">
    <source>
        <dbReference type="ARBA" id="ARBA00022723"/>
    </source>
</evidence>
<keyword evidence="8" id="KW-0472">Membrane</keyword>
<feature type="transmembrane region" description="Helical" evidence="8">
    <location>
        <begin position="92"/>
        <end position="116"/>
    </location>
</feature>
<evidence type="ECO:0000256" key="4">
    <source>
        <dbReference type="ARBA" id="ARBA00022771"/>
    </source>
</evidence>
<evidence type="ECO:0000256" key="5">
    <source>
        <dbReference type="ARBA" id="ARBA00022833"/>
    </source>
</evidence>
<protein>
    <submittedName>
        <fullName evidence="9">Uncharacterized protein</fullName>
    </submittedName>
</protein>